<keyword evidence="5" id="KW-0560">Oxidoreductase</keyword>
<dbReference type="InterPro" id="IPR009075">
    <property type="entry name" value="AcylCo_DH/oxidase_C"/>
</dbReference>
<evidence type="ECO:0000256" key="5">
    <source>
        <dbReference type="ARBA" id="ARBA00023002"/>
    </source>
</evidence>
<dbReference type="GO" id="GO:0050660">
    <property type="term" value="F:flavin adenine dinucleotide binding"/>
    <property type="evidence" value="ECO:0007669"/>
    <property type="project" value="InterPro"/>
</dbReference>
<comment type="cofactor">
    <cofactor evidence="1">
        <name>FAD</name>
        <dbReference type="ChEBI" id="CHEBI:57692"/>
    </cofactor>
</comment>
<dbReference type="Gene3D" id="1.10.540.10">
    <property type="entry name" value="Acyl-CoA dehydrogenase/oxidase, N-terminal domain"/>
    <property type="match status" value="1"/>
</dbReference>
<feature type="domain" description="Acyl-CoA oxidase/dehydrogenase middle" evidence="7">
    <location>
        <begin position="122"/>
        <end position="222"/>
    </location>
</feature>
<keyword evidence="4" id="KW-0274">FAD</keyword>
<name>A0A6J7KV35_9ZZZZ</name>
<dbReference type="AlphaFoldDB" id="A0A6J7KV35"/>
<dbReference type="PIRSF" id="PIRSF016578">
    <property type="entry name" value="HsaA"/>
    <property type="match status" value="1"/>
</dbReference>
<dbReference type="PANTHER" id="PTHR43884">
    <property type="entry name" value="ACYL-COA DEHYDROGENASE"/>
    <property type="match status" value="1"/>
</dbReference>
<dbReference type="EMBL" id="CAFBMK010000474">
    <property type="protein sequence ID" value="CAB4960288.1"/>
    <property type="molecule type" value="Genomic_DNA"/>
</dbReference>
<dbReference type="Gene3D" id="2.40.110.10">
    <property type="entry name" value="Butyryl-CoA Dehydrogenase, subunit A, domain 2"/>
    <property type="match status" value="1"/>
</dbReference>
<dbReference type="GO" id="GO:0003995">
    <property type="term" value="F:acyl-CoA dehydrogenase activity"/>
    <property type="evidence" value="ECO:0007669"/>
    <property type="project" value="InterPro"/>
</dbReference>
<organism evidence="9">
    <name type="scientific">freshwater metagenome</name>
    <dbReference type="NCBI Taxonomy" id="449393"/>
    <lineage>
        <taxon>unclassified sequences</taxon>
        <taxon>metagenomes</taxon>
        <taxon>ecological metagenomes</taxon>
    </lineage>
</organism>
<dbReference type="Pfam" id="PF02771">
    <property type="entry name" value="Acyl-CoA_dh_N"/>
    <property type="match status" value="1"/>
</dbReference>
<dbReference type="Pfam" id="PF00441">
    <property type="entry name" value="Acyl-CoA_dh_1"/>
    <property type="match status" value="1"/>
</dbReference>
<dbReference type="PANTHER" id="PTHR43884:SF12">
    <property type="entry name" value="ISOVALERYL-COA DEHYDROGENASE, MITOCHONDRIAL-RELATED"/>
    <property type="match status" value="1"/>
</dbReference>
<keyword evidence="3" id="KW-0285">Flavoprotein</keyword>
<feature type="domain" description="Acyl-CoA dehydrogenase/oxidase N-terminal" evidence="8">
    <location>
        <begin position="7"/>
        <end position="117"/>
    </location>
</feature>
<dbReference type="InterPro" id="IPR009100">
    <property type="entry name" value="AcylCoA_DH/oxidase_NM_dom_sf"/>
</dbReference>
<protein>
    <submittedName>
        <fullName evidence="9">Unannotated protein</fullName>
    </submittedName>
</protein>
<proteinExistence type="inferred from homology"/>
<evidence type="ECO:0000256" key="1">
    <source>
        <dbReference type="ARBA" id="ARBA00001974"/>
    </source>
</evidence>
<evidence type="ECO:0000313" key="9">
    <source>
        <dbReference type="EMBL" id="CAB4960288.1"/>
    </source>
</evidence>
<evidence type="ECO:0000259" key="8">
    <source>
        <dbReference type="Pfam" id="PF02771"/>
    </source>
</evidence>
<dbReference type="PROSITE" id="PS00073">
    <property type="entry name" value="ACYL_COA_DH_2"/>
    <property type="match status" value="1"/>
</dbReference>
<reference evidence="9" key="1">
    <citation type="submission" date="2020-05" db="EMBL/GenBank/DDBJ databases">
        <authorList>
            <person name="Chiriac C."/>
            <person name="Salcher M."/>
            <person name="Ghai R."/>
            <person name="Kavagutti S V."/>
        </authorList>
    </citation>
    <scope>NUCLEOTIDE SEQUENCE</scope>
</reference>
<evidence type="ECO:0000256" key="4">
    <source>
        <dbReference type="ARBA" id="ARBA00022827"/>
    </source>
</evidence>
<dbReference type="Gene3D" id="1.20.140.10">
    <property type="entry name" value="Butyryl-CoA Dehydrogenase, subunit A, domain 3"/>
    <property type="match status" value="1"/>
</dbReference>
<sequence>MDLDLPEDALELRKVVREFAVQEVAPVAEELDRTKAFPYELVAKMGELGWMGIPFPEEVGGSGGTTLQYAVAVEELTRIDSSVAITMCAHTSLGTQPIWLFGNDAQKAEYLPDLCAGRKLGAFGLTEPEAGSDAGNLKTRATLAGGTWTIDGAKQFITNAGTDISGHVAITAITGETTDAKGRTRPEISNLIVPNGTPGYDIGEPYRKMGWNASDTRPLSFAGAEVPEEHLLGPRGAGFKQFMKILDGGRIGVAAMGLGLAQGALDEAAAYAKSRNAFGGPIARFGQIQAKIADMATEIEAARLLVYRAAALKDAGRDFSLTAAQAKLKTGRLAVKASEEAVQIHGGYGYIEEYPVCRFYRDAKILTIGEGTDEVQQMVISRAVLA</sequence>
<accession>A0A6J7KV35</accession>
<dbReference type="InterPro" id="IPR013786">
    <property type="entry name" value="AcylCoA_DH/ox_N"/>
</dbReference>
<comment type="similarity">
    <text evidence="2">Belongs to the acyl-CoA dehydrogenase family.</text>
</comment>
<dbReference type="InterPro" id="IPR046373">
    <property type="entry name" value="Acyl-CoA_Oxase/DH_mid-dom_sf"/>
</dbReference>
<dbReference type="InterPro" id="IPR037069">
    <property type="entry name" value="AcylCoA_DH/ox_N_sf"/>
</dbReference>
<dbReference type="SUPFAM" id="SSF56645">
    <property type="entry name" value="Acyl-CoA dehydrogenase NM domain-like"/>
    <property type="match status" value="1"/>
</dbReference>
<dbReference type="InterPro" id="IPR006089">
    <property type="entry name" value="Acyl-CoA_DH_CS"/>
</dbReference>
<dbReference type="SUPFAM" id="SSF47203">
    <property type="entry name" value="Acyl-CoA dehydrogenase C-terminal domain-like"/>
    <property type="match status" value="1"/>
</dbReference>
<dbReference type="FunFam" id="1.20.140.10:FF:000004">
    <property type="entry name" value="Acyl-CoA dehydrogenase FadE25"/>
    <property type="match status" value="1"/>
</dbReference>
<evidence type="ECO:0000256" key="2">
    <source>
        <dbReference type="ARBA" id="ARBA00009347"/>
    </source>
</evidence>
<evidence type="ECO:0000256" key="3">
    <source>
        <dbReference type="ARBA" id="ARBA00022630"/>
    </source>
</evidence>
<gene>
    <name evidence="9" type="ORF">UFOPK3564_04018</name>
</gene>
<dbReference type="InterPro" id="IPR006091">
    <property type="entry name" value="Acyl-CoA_Oxase/DH_mid-dom"/>
</dbReference>
<dbReference type="Pfam" id="PF02770">
    <property type="entry name" value="Acyl-CoA_dh_M"/>
    <property type="match status" value="1"/>
</dbReference>
<feature type="domain" description="Acyl-CoA dehydrogenase/oxidase C-terminal" evidence="6">
    <location>
        <begin position="236"/>
        <end position="385"/>
    </location>
</feature>
<dbReference type="FunFam" id="1.10.540.10:FF:000002">
    <property type="entry name" value="Acyl-CoA dehydrogenase FadE19"/>
    <property type="match status" value="1"/>
</dbReference>
<evidence type="ECO:0000259" key="6">
    <source>
        <dbReference type="Pfam" id="PF00441"/>
    </source>
</evidence>
<evidence type="ECO:0000259" key="7">
    <source>
        <dbReference type="Pfam" id="PF02770"/>
    </source>
</evidence>
<dbReference type="InterPro" id="IPR036250">
    <property type="entry name" value="AcylCo_DH-like_C"/>
</dbReference>